<feature type="region of interest" description="Disordered" evidence="1">
    <location>
        <begin position="71"/>
        <end position="113"/>
    </location>
</feature>
<evidence type="ECO:0000256" key="1">
    <source>
        <dbReference type="SAM" id="MobiDB-lite"/>
    </source>
</evidence>
<evidence type="ECO:0000313" key="2">
    <source>
        <dbReference type="EMBL" id="EFO90038.1"/>
    </source>
</evidence>
<proteinExistence type="predicted"/>
<dbReference type="Proteomes" id="UP000008281">
    <property type="component" value="Unassembled WGS sequence"/>
</dbReference>
<keyword evidence="3" id="KW-1185">Reference proteome</keyword>
<reference evidence="2" key="1">
    <citation type="submission" date="2007-07" db="EMBL/GenBank/DDBJ databases">
        <title>PCAP assembly of the Caenorhabditis remanei genome.</title>
        <authorList>
            <consortium name="The Caenorhabditis remanei Sequencing Consortium"/>
            <person name="Wilson R.K."/>
        </authorList>
    </citation>
    <scope>NUCLEOTIDE SEQUENCE [LARGE SCALE GENOMIC DNA]</scope>
    <source>
        <strain evidence="2">PB4641</strain>
    </source>
</reference>
<dbReference type="InParanoid" id="E3N8Z9"/>
<dbReference type="HOGENOM" id="CLU_2135824_0_0_1"/>
<evidence type="ECO:0000313" key="3">
    <source>
        <dbReference type="Proteomes" id="UP000008281"/>
    </source>
</evidence>
<gene>
    <name evidence="2" type="ORF">CRE_21489</name>
</gene>
<accession>E3N8Z9</accession>
<protein>
    <submittedName>
        <fullName evidence="2">Uncharacterized protein</fullName>
    </submittedName>
</protein>
<sequence length="113" mass="12817">MRQLTLAIPHLSSNTTVKMTTRWVQVRAPPQAPSNHQWVLVWRLRAEPSPPLHPSGLRSIRELLNNPPLCTHSAPHTHTPDASFPPYSHRSSIHIPTHTLHPPPMSPPPKFFF</sequence>
<feature type="compositionally biased region" description="Pro residues" evidence="1">
    <location>
        <begin position="101"/>
        <end position="113"/>
    </location>
</feature>
<organism evidence="3">
    <name type="scientific">Caenorhabditis remanei</name>
    <name type="common">Caenorhabditis vulgaris</name>
    <dbReference type="NCBI Taxonomy" id="31234"/>
    <lineage>
        <taxon>Eukaryota</taxon>
        <taxon>Metazoa</taxon>
        <taxon>Ecdysozoa</taxon>
        <taxon>Nematoda</taxon>
        <taxon>Chromadorea</taxon>
        <taxon>Rhabditida</taxon>
        <taxon>Rhabditina</taxon>
        <taxon>Rhabditomorpha</taxon>
        <taxon>Rhabditoidea</taxon>
        <taxon>Rhabditidae</taxon>
        <taxon>Peloderinae</taxon>
        <taxon>Caenorhabditis</taxon>
    </lineage>
</organism>
<dbReference type="EMBL" id="DS268560">
    <property type="protein sequence ID" value="EFO90038.1"/>
    <property type="molecule type" value="Genomic_DNA"/>
</dbReference>
<dbReference type="AlphaFoldDB" id="E3N8Z9"/>
<name>E3N8Z9_CAERE</name>